<accession>A0A109D8X8</accession>
<feature type="transmembrane region" description="Helical" evidence="7">
    <location>
        <begin position="249"/>
        <end position="279"/>
    </location>
</feature>
<dbReference type="CDD" id="cd06261">
    <property type="entry name" value="TM_PBP2"/>
    <property type="match status" value="2"/>
</dbReference>
<evidence type="ECO:0000259" key="8">
    <source>
        <dbReference type="PROSITE" id="PS50928"/>
    </source>
</evidence>
<dbReference type="InterPro" id="IPR035906">
    <property type="entry name" value="MetI-like_sf"/>
</dbReference>
<keyword evidence="4 7" id="KW-0812">Transmembrane</keyword>
<evidence type="ECO:0000256" key="4">
    <source>
        <dbReference type="ARBA" id="ARBA00022692"/>
    </source>
</evidence>
<comment type="caution">
    <text evidence="9">The sequence shown here is derived from an EMBL/GenBank/DDBJ whole genome shotgun (WGS) entry which is preliminary data.</text>
</comment>
<feature type="transmembrane region" description="Helical" evidence="7">
    <location>
        <begin position="467"/>
        <end position="488"/>
    </location>
</feature>
<dbReference type="PANTHER" id="PTHR30183">
    <property type="entry name" value="MOLYBDENUM TRANSPORT SYSTEM PERMEASE PROTEIN MODB"/>
    <property type="match status" value="1"/>
</dbReference>
<keyword evidence="2" id="KW-0813">Transport</keyword>
<dbReference type="InterPro" id="IPR000515">
    <property type="entry name" value="MetI-like"/>
</dbReference>
<reference evidence="9 10" key="1">
    <citation type="submission" date="2015-11" db="EMBL/GenBank/DDBJ databases">
        <title>Draft WGS of Vibrio toranzoniae.</title>
        <authorList>
            <person name="Lasa A."/>
            <person name="Romalde J.L."/>
        </authorList>
    </citation>
    <scope>NUCLEOTIDE SEQUENCE [LARGE SCALE GENOMIC DNA]</scope>
    <source>
        <strain evidence="9 10">Vb 10.8</strain>
    </source>
</reference>
<feature type="domain" description="ABC transmembrane type-1" evidence="8">
    <location>
        <begin position="350"/>
        <end position="538"/>
    </location>
</feature>
<feature type="transmembrane region" description="Helical" evidence="7">
    <location>
        <begin position="207"/>
        <end position="229"/>
    </location>
</feature>
<dbReference type="Gene3D" id="1.10.3720.10">
    <property type="entry name" value="MetI-like"/>
    <property type="match status" value="2"/>
</dbReference>
<dbReference type="GO" id="GO:0055085">
    <property type="term" value="P:transmembrane transport"/>
    <property type="evidence" value="ECO:0007669"/>
    <property type="project" value="InterPro"/>
</dbReference>
<evidence type="ECO:0000256" key="5">
    <source>
        <dbReference type="ARBA" id="ARBA00022989"/>
    </source>
</evidence>
<keyword evidence="10" id="KW-1185">Reference proteome</keyword>
<evidence type="ECO:0000256" key="2">
    <source>
        <dbReference type="ARBA" id="ARBA00022448"/>
    </source>
</evidence>
<feature type="transmembrane region" description="Helical" evidence="7">
    <location>
        <begin position="7"/>
        <end position="33"/>
    </location>
</feature>
<dbReference type="RefSeq" id="WP_060467996.1">
    <property type="nucleotide sequence ID" value="NZ_AP025514.1"/>
</dbReference>
<dbReference type="PROSITE" id="PS50928">
    <property type="entry name" value="ABC_TM1"/>
    <property type="match status" value="2"/>
</dbReference>
<evidence type="ECO:0000313" key="10">
    <source>
        <dbReference type="Proteomes" id="UP000057389"/>
    </source>
</evidence>
<evidence type="ECO:0000256" key="3">
    <source>
        <dbReference type="ARBA" id="ARBA00022475"/>
    </source>
</evidence>
<protein>
    <submittedName>
        <fullName evidence="9">Thiamine ABC transporter permease</fullName>
    </submittedName>
</protein>
<dbReference type="AlphaFoldDB" id="A0A109D8X8"/>
<evidence type="ECO:0000256" key="6">
    <source>
        <dbReference type="ARBA" id="ARBA00023136"/>
    </source>
</evidence>
<evidence type="ECO:0000256" key="1">
    <source>
        <dbReference type="ARBA" id="ARBA00004651"/>
    </source>
</evidence>
<feature type="transmembrane region" description="Helical" evidence="7">
    <location>
        <begin position="353"/>
        <end position="372"/>
    </location>
</feature>
<dbReference type="GO" id="GO:0005886">
    <property type="term" value="C:plasma membrane"/>
    <property type="evidence" value="ECO:0007669"/>
    <property type="project" value="UniProtKB-SubCell"/>
</dbReference>
<feature type="transmembrane region" description="Helical" evidence="7">
    <location>
        <begin position="300"/>
        <end position="321"/>
    </location>
</feature>
<keyword evidence="6 7" id="KW-0472">Membrane</keyword>
<feature type="transmembrane region" description="Helical" evidence="7">
    <location>
        <begin position="146"/>
        <end position="170"/>
    </location>
</feature>
<dbReference type="Proteomes" id="UP000057389">
    <property type="component" value="Unassembled WGS sequence"/>
</dbReference>
<feature type="domain" description="ABC transmembrane type-1" evidence="8">
    <location>
        <begin position="54"/>
        <end position="271"/>
    </location>
</feature>
<keyword evidence="5 7" id="KW-1133">Transmembrane helix</keyword>
<evidence type="ECO:0000313" key="9">
    <source>
        <dbReference type="EMBL" id="KWU01033.1"/>
    </source>
</evidence>
<feature type="transmembrane region" description="Helical" evidence="7">
    <location>
        <begin position="92"/>
        <end position="115"/>
    </location>
</feature>
<feature type="transmembrane region" description="Helical" evidence="7">
    <location>
        <begin position="384"/>
        <end position="410"/>
    </location>
</feature>
<dbReference type="OrthoDB" id="7852521at2"/>
<sequence>MLRALYFVVIAVCIIPTIPGVAGVVASSLSFIPPLGLEEPSLNGFSQVFQWEGAWHSIGLSLGSAIASSYIACFLTFCILQASWGNKFWRKIELTLSPMLAIPHVAFAIGFAFLFSPTGLGARAVHHLLGESATSSELALLVKDPYAFGLIIMLAFKEVPFLLLMSISILQQIDVERITKVSASLGYSRYQIWWKCIFPQWFTKLRFPMLAVLAYSVSVVDIALIIGPTNPPTFAVLVWQWFNDPDLNLLPRAAAGAIVLFGLASLIIALARLVEWAILKYFRTWQYSGRTGVNLPGKTVFTVLAALSLLIIPLMVIWSVAQRWRFPDLLPSRYSMRFWEFEWDGIMSTVGQSLWIGLIAASVALILALVAHEYRIKYKWQVPGFIIAIPMLIPQLSVLFGMQVTTLYIGSSAYEFWVIWAHVFFAFPFVYLSLDGPWKSFNDGLIKASLSLGKSPFQSWYSIKLPILLPAVAFAWAVGISVSLAQYLPTLMLGAGRISTITTEAVALTSGFDRRVTAIYAIWQALLPLFFFSLAILVSRLQLRYRRLTFKGFLSNESVPQRPRHP</sequence>
<proteinExistence type="predicted"/>
<evidence type="ECO:0000256" key="7">
    <source>
        <dbReference type="SAM" id="Phobius"/>
    </source>
</evidence>
<dbReference type="SUPFAM" id="SSF161098">
    <property type="entry name" value="MetI-like"/>
    <property type="match status" value="2"/>
</dbReference>
<feature type="transmembrane region" description="Helical" evidence="7">
    <location>
        <begin position="53"/>
        <end position="80"/>
    </location>
</feature>
<dbReference type="PANTHER" id="PTHR30183:SF6">
    <property type="entry name" value="INNER MEMBRANE ABC TRANSPORTER PERMEASE PROTEIN YNJC"/>
    <property type="match status" value="1"/>
</dbReference>
<keyword evidence="3" id="KW-1003">Cell membrane</keyword>
<feature type="transmembrane region" description="Helical" evidence="7">
    <location>
        <begin position="416"/>
        <end position="434"/>
    </location>
</feature>
<dbReference type="EMBL" id="LMXU01000016">
    <property type="protein sequence ID" value="KWU01033.1"/>
    <property type="molecule type" value="Genomic_DNA"/>
</dbReference>
<organism evidence="9 10">
    <name type="scientific">Vibrio toranzoniae</name>
    <dbReference type="NCBI Taxonomy" id="1194427"/>
    <lineage>
        <taxon>Bacteria</taxon>
        <taxon>Pseudomonadati</taxon>
        <taxon>Pseudomonadota</taxon>
        <taxon>Gammaproteobacteria</taxon>
        <taxon>Vibrionales</taxon>
        <taxon>Vibrionaceae</taxon>
        <taxon>Vibrio</taxon>
    </lineage>
</organism>
<comment type="subcellular location">
    <subcellularLocation>
        <location evidence="1">Cell membrane</location>
        <topology evidence="1">Multi-pass membrane protein</topology>
    </subcellularLocation>
</comment>
<dbReference type="GeneID" id="300178779"/>
<name>A0A109D8X8_9VIBR</name>
<gene>
    <name evidence="9" type="ORF">APQ14_07015</name>
</gene>
<feature type="transmembrane region" description="Helical" evidence="7">
    <location>
        <begin position="518"/>
        <end position="538"/>
    </location>
</feature>